<evidence type="ECO:0000256" key="1">
    <source>
        <dbReference type="SAM" id="Coils"/>
    </source>
</evidence>
<dbReference type="PANTHER" id="PTHR43685">
    <property type="entry name" value="GLYCOSYLTRANSFERASE"/>
    <property type="match status" value="1"/>
</dbReference>
<accession>A0AB39YM11</accession>
<dbReference type="InterPro" id="IPR029044">
    <property type="entry name" value="Nucleotide-diphossugar_trans"/>
</dbReference>
<reference evidence="3" key="1">
    <citation type="submission" date="2024-07" db="EMBL/GenBank/DDBJ databases">
        <authorList>
            <person name="Li J."/>
            <person name="Wei H."/>
            <person name="Ma J."/>
        </authorList>
    </citation>
    <scope>NUCLEOTIDE SEQUENCE</scope>
    <source>
        <strain evidence="3">AMU7</strain>
    </source>
</reference>
<protein>
    <submittedName>
        <fullName evidence="3">Glycosyltransferase family 2 protein</fullName>
    </submittedName>
</protein>
<evidence type="ECO:0000259" key="2">
    <source>
        <dbReference type="Pfam" id="PF00535"/>
    </source>
</evidence>
<dbReference type="EMBL" id="CP165735">
    <property type="protein sequence ID" value="XDV70556.1"/>
    <property type="molecule type" value="Genomic_DNA"/>
</dbReference>
<name>A0AB39YM11_9MICC</name>
<feature type="domain" description="Glycosyltransferase 2-like" evidence="2">
    <location>
        <begin position="19"/>
        <end position="189"/>
    </location>
</feature>
<dbReference type="InterPro" id="IPR001173">
    <property type="entry name" value="Glyco_trans_2-like"/>
</dbReference>
<dbReference type="SUPFAM" id="SSF53448">
    <property type="entry name" value="Nucleotide-diphospho-sugar transferases"/>
    <property type="match status" value="1"/>
</dbReference>
<dbReference type="Gene3D" id="3.90.550.10">
    <property type="entry name" value="Spore Coat Polysaccharide Biosynthesis Protein SpsA, Chain A"/>
    <property type="match status" value="1"/>
</dbReference>
<evidence type="ECO:0000313" key="3">
    <source>
        <dbReference type="EMBL" id="XDV70556.1"/>
    </source>
</evidence>
<dbReference type="RefSeq" id="WP_369744974.1">
    <property type="nucleotide sequence ID" value="NZ_CP165735.1"/>
</dbReference>
<gene>
    <name evidence="3" type="ORF">ABQM86_16545</name>
</gene>
<keyword evidence="1" id="KW-0175">Coiled coil</keyword>
<dbReference type="AlphaFoldDB" id="A0AB39YM11"/>
<dbReference type="Pfam" id="PF00535">
    <property type="entry name" value="Glycos_transf_2"/>
    <property type="match status" value="1"/>
</dbReference>
<dbReference type="InterPro" id="IPR050834">
    <property type="entry name" value="Glycosyltransf_2"/>
</dbReference>
<sequence length="338" mass="37589">MITLAERNGPAMNAGARVTIVTRTKNRPLFLARALDDIFAQTFQDFELVIVNDGGNPADVDRLTSQRADGERERITTLHHPESVGMEAASNAGIKAGSGEFIVIHDDDDFWAPNFLESTVAYLDEPAHGAESGVMVRTEIVIEELVGDRIEPIRRELFWAGMQQITLADMLKINRAVPISFLYRRSLHDAVGYYNEDLPVVGDWEFHLRTLSHSRVGFIDGEPLAFWSQRPESEGHDGNSIFAKAAEHARYDALVRDEHLRDGVAQGGLGGMLYLTRVLAEQEELIRAQERRLDEAGAKLDHVLERLDALNQTVIARTSVGEFLKKPLLLAKKLGGKG</sequence>
<proteinExistence type="predicted"/>
<dbReference type="PANTHER" id="PTHR43685:SF2">
    <property type="entry name" value="GLYCOSYLTRANSFERASE 2-LIKE DOMAIN-CONTAINING PROTEIN"/>
    <property type="match status" value="1"/>
</dbReference>
<organism evidence="3">
    <name type="scientific">Paenarthrobacter sp. AMU7</name>
    <dbReference type="NCBI Taxonomy" id="3162492"/>
    <lineage>
        <taxon>Bacteria</taxon>
        <taxon>Bacillati</taxon>
        <taxon>Actinomycetota</taxon>
        <taxon>Actinomycetes</taxon>
        <taxon>Micrococcales</taxon>
        <taxon>Micrococcaceae</taxon>
        <taxon>Paenarthrobacter</taxon>
    </lineage>
</organism>
<feature type="coiled-coil region" evidence="1">
    <location>
        <begin position="279"/>
        <end position="313"/>
    </location>
</feature>